<dbReference type="InterPro" id="IPR051781">
    <property type="entry name" value="Metallo-dep_Hydrolase"/>
</dbReference>
<evidence type="ECO:0000313" key="2">
    <source>
        <dbReference type="EMBL" id="KAF2104929.1"/>
    </source>
</evidence>
<dbReference type="PANTHER" id="PTHR43135">
    <property type="entry name" value="ALPHA-D-RIBOSE 1-METHYLPHOSPHONATE 5-TRIPHOSPHATE DIPHOSPHATASE"/>
    <property type="match status" value="1"/>
</dbReference>
<dbReference type="Proteomes" id="UP000799772">
    <property type="component" value="Unassembled WGS sequence"/>
</dbReference>
<dbReference type="Gene3D" id="3.30.110.90">
    <property type="entry name" value="Amidohydrolase"/>
    <property type="match status" value="1"/>
</dbReference>
<name>A0A9P4ISA0_9PEZI</name>
<gene>
    <name evidence="2" type="ORF">NA57DRAFT_29617</name>
</gene>
<dbReference type="GO" id="GO:0016810">
    <property type="term" value="F:hydrolase activity, acting on carbon-nitrogen (but not peptide) bonds"/>
    <property type="evidence" value="ECO:0007669"/>
    <property type="project" value="InterPro"/>
</dbReference>
<reference evidence="2" key="1">
    <citation type="journal article" date="2020" name="Stud. Mycol.">
        <title>101 Dothideomycetes genomes: a test case for predicting lifestyles and emergence of pathogens.</title>
        <authorList>
            <person name="Haridas S."/>
            <person name="Albert R."/>
            <person name="Binder M."/>
            <person name="Bloem J."/>
            <person name="Labutti K."/>
            <person name="Salamov A."/>
            <person name="Andreopoulos B."/>
            <person name="Baker S."/>
            <person name="Barry K."/>
            <person name="Bills G."/>
            <person name="Bluhm B."/>
            <person name="Cannon C."/>
            <person name="Castanera R."/>
            <person name="Culley D."/>
            <person name="Daum C."/>
            <person name="Ezra D."/>
            <person name="Gonzalez J."/>
            <person name="Henrissat B."/>
            <person name="Kuo A."/>
            <person name="Liang C."/>
            <person name="Lipzen A."/>
            <person name="Lutzoni F."/>
            <person name="Magnuson J."/>
            <person name="Mondo S."/>
            <person name="Nolan M."/>
            <person name="Ohm R."/>
            <person name="Pangilinan J."/>
            <person name="Park H.-J."/>
            <person name="Ramirez L."/>
            <person name="Alfaro M."/>
            <person name="Sun H."/>
            <person name="Tritt A."/>
            <person name="Yoshinaga Y."/>
            <person name="Zwiers L.-H."/>
            <person name="Turgeon B."/>
            <person name="Goodwin S."/>
            <person name="Spatafora J."/>
            <person name="Crous P."/>
            <person name="Grigoriev I."/>
        </authorList>
    </citation>
    <scope>NUCLEOTIDE SEQUENCE</scope>
    <source>
        <strain evidence="2">CBS 133067</strain>
    </source>
</reference>
<dbReference type="InterPro" id="IPR006680">
    <property type="entry name" value="Amidohydro-rel"/>
</dbReference>
<dbReference type="Gene3D" id="1.20.58.520">
    <property type="entry name" value="Amidohydrolase"/>
    <property type="match status" value="1"/>
</dbReference>
<comment type="caution">
    <text evidence="2">The sequence shown here is derived from an EMBL/GenBank/DDBJ whole genome shotgun (WGS) entry which is preliminary data.</text>
</comment>
<dbReference type="OrthoDB" id="5595695at2759"/>
<evidence type="ECO:0000313" key="3">
    <source>
        <dbReference type="Proteomes" id="UP000799772"/>
    </source>
</evidence>
<dbReference type="Gene3D" id="2.30.40.10">
    <property type="entry name" value="Urease, subunit C, domain 1"/>
    <property type="match status" value="1"/>
</dbReference>
<dbReference type="SUPFAM" id="SSF51338">
    <property type="entry name" value="Composite domain of metallo-dependent hydrolases"/>
    <property type="match status" value="1"/>
</dbReference>
<organism evidence="2 3">
    <name type="scientific">Rhizodiscina lignyota</name>
    <dbReference type="NCBI Taxonomy" id="1504668"/>
    <lineage>
        <taxon>Eukaryota</taxon>
        <taxon>Fungi</taxon>
        <taxon>Dikarya</taxon>
        <taxon>Ascomycota</taxon>
        <taxon>Pezizomycotina</taxon>
        <taxon>Dothideomycetes</taxon>
        <taxon>Pleosporomycetidae</taxon>
        <taxon>Aulographales</taxon>
        <taxon>Rhizodiscinaceae</taxon>
        <taxon>Rhizodiscina</taxon>
    </lineage>
</organism>
<dbReference type="EMBL" id="ML978121">
    <property type="protein sequence ID" value="KAF2104929.1"/>
    <property type="molecule type" value="Genomic_DNA"/>
</dbReference>
<dbReference type="Gene3D" id="3.40.50.10910">
    <property type="entry name" value="Amidohydrolase"/>
    <property type="match status" value="1"/>
</dbReference>
<proteinExistence type="predicted"/>
<keyword evidence="3" id="KW-1185">Reference proteome</keyword>
<sequence>MAAFLIKDVRIFTGEDEIPNGFVYIQSGLIRSFGSTVPDKLDSGILVISKPNHTLLPGLIDCHIHASKGNEQALYQSIKFGVTTVMDMHNEAVNVNKLKILAKADKDCADFKSAGMAATIDNGWPIPVVTAHDKSEETMAEIATWPKLKTKADVDAYMKTNVMETGADYIKLMHESGKAMGWEFTEPTQELQAMVVAAAHSYGRVAVAHATAMKDHLTVLRAGVDGLAHTFFDQPPTQELIDAYKVNNAWLNPTLTAMGSLTTEGKEVQERLAHDPRVQKHLGEEETARLCQCMDFHAEGSKLEYAYESVRQLKNAGIDILCGSDAATPARGTAWGASLHQELRIFVDECGFTPVEALRAATSLTAKRFGFRDRGMIAEDKRADLLLVEGNPLEDIDNTLNIRGVWRDGRMCSEYA</sequence>
<protein>
    <recommendedName>
        <fullName evidence="1">Amidohydrolase-related domain-containing protein</fullName>
    </recommendedName>
</protein>
<accession>A0A9P4ISA0</accession>
<dbReference type="PANTHER" id="PTHR43135:SF3">
    <property type="entry name" value="ALPHA-D-RIBOSE 1-METHYLPHOSPHONATE 5-TRIPHOSPHATE DIPHOSPHATASE"/>
    <property type="match status" value="1"/>
</dbReference>
<dbReference type="InterPro" id="IPR011059">
    <property type="entry name" value="Metal-dep_hydrolase_composite"/>
</dbReference>
<dbReference type="Pfam" id="PF01979">
    <property type="entry name" value="Amidohydro_1"/>
    <property type="match status" value="1"/>
</dbReference>
<dbReference type="AlphaFoldDB" id="A0A9P4ISA0"/>
<dbReference type="SUPFAM" id="SSF51556">
    <property type="entry name" value="Metallo-dependent hydrolases"/>
    <property type="match status" value="1"/>
</dbReference>
<feature type="domain" description="Amidohydrolase-related" evidence="1">
    <location>
        <begin position="54"/>
        <end position="411"/>
    </location>
</feature>
<dbReference type="InterPro" id="IPR032466">
    <property type="entry name" value="Metal_Hydrolase"/>
</dbReference>
<evidence type="ECO:0000259" key="1">
    <source>
        <dbReference type="Pfam" id="PF01979"/>
    </source>
</evidence>